<dbReference type="Pfam" id="PF06030">
    <property type="entry name" value="WxLIP_PGBD"/>
    <property type="match status" value="1"/>
</dbReference>
<reference evidence="5 6" key="1">
    <citation type="submission" date="2021-03" db="EMBL/GenBank/DDBJ databases">
        <authorList>
            <person name="Gilmore M.S."/>
            <person name="Schwartzman J."/>
            <person name="Van Tyne D."/>
            <person name="Martin M."/>
            <person name="Earl A.M."/>
            <person name="Manson A.L."/>
            <person name="Straub T."/>
            <person name="Salamzade R."/>
            <person name="Saavedra J."/>
            <person name="Lebreton F."/>
            <person name="Prichula J."/>
            <person name="Schaufler K."/>
            <person name="Gaca A."/>
            <person name="Sgardioli B."/>
            <person name="Wagenaar J."/>
            <person name="Strong T."/>
        </authorList>
    </citation>
    <scope>NUCLEOTIDE SEQUENCE [LARGE SCALE GENOMIC DNA]</scope>
    <source>
        <strain evidence="5 6">DIV2402</strain>
    </source>
</reference>
<organism evidence="5 6">
    <name type="scientific">Candidatus Enterococcus lowellii</name>
    <dbReference type="NCBI Taxonomy" id="2230877"/>
    <lineage>
        <taxon>Bacteria</taxon>
        <taxon>Bacillati</taxon>
        <taxon>Bacillota</taxon>
        <taxon>Bacilli</taxon>
        <taxon>Lactobacillales</taxon>
        <taxon>Enterococcaceae</taxon>
        <taxon>Enterococcus</taxon>
    </lineage>
</organism>
<feature type="signal peptide" evidence="2">
    <location>
        <begin position="1"/>
        <end position="22"/>
    </location>
</feature>
<keyword evidence="1" id="KW-0812">Transmembrane</keyword>
<gene>
    <name evidence="5" type="ORF">DOK78_001155</name>
</gene>
<evidence type="ECO:0000313" key="6">
    <source>
        <dbReference type="Proteomes" id="UP000664701"/>
    </source>
</evidence>
<dbReference type="Pfam" id="PF11797">
    <property type="entry name" value="WxLIP_HBD"/>
    <property type="match status" value="1"/>
</dbReference>
<dbReference type="InterPro" id="IPR010317">
    <property type="entry name" value="WxLIP_PGBD"/>
</dbReference>
<dbReference type="EMBL" id="CP147251">
    <property type="protein sequence ID" value="WYJ76522.1"/>
    <property type="molecule type" value="Genomic_DNA"/>
</dbReference>
<keyword evidence="2" id="KW-0732">Signal</keyword>
<evidence type="ECO:0000313" key="5">
    <source>
        <dbReference type="EMBL" id="WYJ76522.1"/>
    </source>
</evidence>
<evidence type="ECO:0000256" key="2">
    <source>
        <dbReference type="SAM" id="SignalP"/>
    </source>
</evidence>
<dbReference type="Proteomes" id="UP000664701">
    <property type="component" value="Chromosome"/>
</dbReference>
<reference evidence="5 6" key="2">
    <citation type="submission" date="2024-03" db="EMBL/GenBank/DDBJ databases">
        <title>The Genome Sequence of Enterococcus sp. DIV2402.</title>
        <authorList>
            <consortium name="The Broad Institute Genomics Platform"/>
            <consortium name="The Broad Institute Microbial Omics Core"/>
            <consortium name="The Broad Institute Genomic Center for Infectious Diseases"/>
            <person name="Earl A."/>
            <person name="Manson A."/>
            <person name="Gilmore M."/>
            <person name="Schwartman J."/>
            <person name="Shea T."/>
            <person name="Abouelleil A."/>
            <person name="Cao P."/>
            <person name="Chapman S."/>
            <person name="Cusick C."/>
            <person name="Young S."/>
            <person name="Neafsey D."/>
            <person name="Nusbaum C."/>
            <person name="Birren B."/>
        </authorList>
    </citation>
    <scope>NUCLEOTIDE SEQUENCE [LARGE SCALE GENOMIC DNA]</scope>
    <source>
        <strain evidence="5 6">DIV2402</strain>
    </source>
</reference>
<keyword evidence="1" id="KW-0472">Membrane</keyword>
<feature type="chain" id="PRO_5045820892" description="DUF3324 domain-containing protein" evidence="2">
    <location>
        <begin position="23"/>
        <end position="336"/>
    </location>
</feature>
<proteinExistence type="predicted"/>
<dbReference type="RefSeq" id="WP_207941359.1">
    <property type="nucleotide sequence ID" value="NZ_CP147251.1"/>
</dbReference>
<evidence type="ECO:0000259" key="3">
    <source>
        <dbReference type="Pfam" id="PF06030"/>
    </source>
</evidence>
<keyword evidence="1" id="KW-1133">Transmembrane helix</keyword>
<evidence type="ECO:0008006" key="7">
    <source>
        <dbReference type="Google" id="ProtNLM"/>
    </source>
</evidence>
<evidence type="ECO:0000259" key="4">
    <source>
        <dbReference type="Pfam" id="PF11797"/>
    </source>
</evidence>
<evidence type="ECO:0000256" key="1">
    <source>
        <dbReference type="SAM" id="Phobius"/>
    </source>
</evidence>
<accession>A0ABZ2SLY0</accession>
<name>A0ABZ2SLY0_9ENTE</name>
<keyword evidence="6" id="KW-1185">Reference proteome</keyword>
<feature type="transmembrane region" description="Helical" evidence="1">
    <location>
        <begin position="303"/>
        <end position="325"/>
    </location>
</feature>
<protein>
    <recommendedName>
        <fullName evidence="7">DUF3324 domain-containing protein</fullName>
    </recommendedName>
</protein>
<feature type="domain" description="WxL Interacting Protein host binding" evidence="4">
    <location>
        <begin position="159"/>
        <end position="288"/>
    </location>
</feature>
<sequence>MKKILVFFILCFLFGQALPVFSEEAQMDYRITANLPDNQRTKDNTYFDLQITPGKKQTIAIEIENTSNQTKKIVVEANDATTSDGITIAYSRTENELIANPKFSQIITKEQQQRTIELAPNEKKNVTFDLTYPKEKFAGYILGGIHVYEQIENQQQEKQTINFYNHFAYSIAVKLQTSDEKLTPELTLGKIKLDTENNHPIVKAELSNPIATMIDNLAIDATISKDGKTIETYQSKYGKVAPNSMFHLIIPLSKGTLAPGTYHFSGKAKAGDYHWEWEQDFEVAGKDYQLVEKENVAPKKTPIYWLIFAAIVVFVLLLLLIIIYIRRKKEKQNNEK</sequence>
<dbReference type="InterPro" id="IPR021759">
    <property type="entry name" value="WxLIP_HBD"/>
</dbReference>
<feature type="domain" description="WxL Interacting Protein peptidoglycan binding" evidence="3">
    <location>
        <begin position="29"/>
        <end position="148"/>
    </location>
</feature>